<keyword evidence="2" id="KW-1185">Reference proteome</keyword>
<dbReference type="EMBL" id="CAKOFQ010008133">
    <property type="protein sequence ID" value="CAH2012000.1"/>
    <property type="molecule type" value="Genomic_DNA"/>
</dbReference>
<dbReference type="AlphaFoldDB" id="A0A9P0MGD2"/>
<reference evidence="1" key="1">
    <citation type="submission" date="2022-03" db="EMBL/GenBank/DDBJ databases">
        <authorList>
            <person name="Sayadi A."/>
        </authorList>
    </citation>
    <scope>NUCLEOTIDE SEQUENCE</scope>
</reference>
<comment type="caution">
    <text evidence="1">The sequence shown here is derived from an EMBL/GenBank/DDBJ whole genome shotgun (WGS) entry which is preliminary data.</text>
</comment>
<accession>A0A9P0MGD2</accession>
<gene>
    <name evidence="1" type="ORF">ACAOBT_LOCUS32552</name>
</gene>
<proteinExistence type="predicted"/>
<protein>
    <submittedName>
        <fullName evidence="1">Uncharacterized protein</fullName>
    </submittedName>
</protein>
<name>A0A9P0MGD2_ACAOB</name>
<evidence type="ECO:0000313" key="2">
    <source>
        <dbReference type="Proteomes" id="UP001152888"/>
    </source>
</evidence>
<evidence type="ECO:0000313" key="1">
    <source>
        <dbReference type="EMBL" id="CAH2012000.1"/>
    </source>
</evidence>
<dbReference type="Proteomes" id="UP001152888">
    <property type="component" value="Unassembled WGS sequence"/>
</dbReference>
<organism evidence="1 2">
    <name type="scientific">Acanthoscelides obtectus</name>
    <name type="common">Bean weevil</name>
    <name type="synonym">Bruchus obtectus</name>
    <dbReference type="NCBI Taxonomy" id="200917"/>
    <lineage>
        <taxon>Eukaryota</taxon>
        <taxon>Metazoa</taxon>
        <taxon>Ecdysozoa</taxon>
        <taxon>Arthropoda</taxon>
        <taxon>Hexapoda</taxon>
        <taxon>Insecta</taxon>
        <taxon>Pterygota</taxon>
        <taxon>Neoptera</taxon>
        <taxon>Endopterygota</taxon>
        <taxon>Coleoptera</taxon>
        <taxon>Polyphaga</taxon>
        <taxon>Cucujiformia</taxon>
        <taxon>Chrysomeloidea</taxon>
        <taxon>Chrysomelidae</taxon>
        <taxon>Bruchinae</taxon>
        <taxon>Bruchini</taxon>
        <taxon>Acanthoscelides</taxon>
    </lineage>
</organism>
<sequence length="65" mass="7647">MSIILSPKFNVFWINFQRNRLILNSAEGTFRCLRSPDLTPLRIPWPDDPHLNDVILKKLNFHVST</sequence>